<dbReference type="Gene3D" id="1.10.10.60">
    <property type="entry name" value="Homeodomain-like"/>
    <property type="match status" value="1"/>
</dbReference>
<accession>A0ABT4B0A2</accession>
<comment type="caution">
    <text evidence="4">The sequence shown here is derived from an EMBL/GenBank/DDBJ whole genome shotgun (WGS) entry which is preliminary data.</text>
</comment>
<dbReference type="SUPFAM" id="SSF52317">
    <property type="entry name" value="Class I glutamine amidotransferase-like"/>
    <property type="match status" value="1"/>
</dbReference>
<dbReference type="RefSeq" id="WP_267564067.1">
    <property type="nucleotide sequence ID" value="NZ_JAPNTZ010000006.1"/>
</dbReference>
<keyword evidence="5" id="KW-1185">Reference proteome</keyword>
<evidence type="ECO:0000259" key="3">
    <source>
        <dbReference type="PROSITE" id="PS01124"/>
    </source>
</evidence>
<proteinExistence type="predicted"/>
<dbReference type="CDD" id="cd03137">
    <property type="entry name" value="GATase1_AraC_1"/>
    <property type="match status" value="1"/>
</dbReference>
<organism evidence="4 5">
    <name type="scientific">Paractinoplanes pyxinae</name>
    <dbReference type="NCBI Taxonomy" id="2997416"/>
    <lineage>
        <taxon>Bacteria</taxon>
        <taxon>Bacillati</taxon>
        <taxon>Actinomycetota</taxon>
        <taxon>Actinomycetes</taxon>
        <taxon>Micromonosporales</taxon>
        <taxon>Micromonosporaceae</taxon>
        <taxon>Paractinoplanes</taxon>
    </lineage>
</organism>
<evidence type="ECO:0000313" key="5">
    <source>
        <dbReference type="Proteomes" id="UP001151002"/>
    </source>
</evidence>
<dbReference type="EMBL" id="JAPNTZ010000006">
    <property type="protein sequence ID" value="MCY1139912.1"/>
    <property type="molecule type" value="Genomic_DNA"/>
</dbReference>
<name>A0ABT4B0A2_9ACTN</name>
<dbReference type="InterPro" id="IPR009057">
    <property type="entry name" value="Homeodomain-like_sf"/>
</dbReference>
<reference evidence="4" key="1">
    <citation type="submission" date="2022-11" db="EMBL/GenBank/DDBJ databases">
        <authorList>
            <person name="Somphong A."/>
            <person name="Phongsopitanun W."/>
        </authorList>
    </citation>
    <scope>NUCLEOTIDE SEQUENCE</scope>
    <source>
        <strain evidence="4">Pm04-4</strain>
    </source>
</reference>
<dbReference type="PROSITE" id="PS01124">
    <property type="entry name" value="HTH_ARAC_FAMILY_2"/>
    <property type="match status" value="1"/>
</dbReference>
<dbReference type="InterPro" id="IPR002818">
    <property type="entry name" value="DJ-1/PfpI"/>
</dbReference>
<sequence length="307" mass="33052">MAGRDVVLLLYPGVQSLDVTGPLEVFAGASYQVTTAAPGGTAVRASSGLTLIPDVDLSGVGAPDTVVVPGGEGTRDLDPAVVDWLRVHGSRARRTVSVCTGAFLLAEAGLLAGRRATTHWRYCGTLARRYPDIRVDPEPIFVRDGPIATSAGVTAGIDLALALVEEDRGRDVALAIARHLVMFLRRPANQTQFSAQLSAQLADRPGLREVQRWIADNPQADLSVAELARRASLSPRQFARAFTAEVGESPGRYVDRVRLEAARRLLEEGDDTVDRIAGRCGYGTSEALRRAFVRVLGVPPGEYRRRF</sequence>
<dbReference type="Pfam" id="PF12833">
    <property type="entry name" value="HTH_18"/>
    <property type="match status" value="1"/>
</dbReference>
<keyword evidence="2" id="KW-0804">Transcription</keyword>
<gene>
    <name evidence="4" type="ORF">OWR29_18065</name>
</gene>
<evidence type="ECO:0000313" key="4">
    <source>
        <dbReference type="EMBL" id="MCY1139912.1"/>
    </source>
</evidence>
<dbReference type="PANTHER" id="PTHR43130">
    <property type="entry name" value="ARAC-FAMILY TRANSCRIPTIONAL REGULATOR"/>
    <property type="match status" value="1"/>
</dbReference>
<dbReference type="PANTHER" id="PTHR43130:SF3">
    <property type="entry name" value="HTH-TYPE TRANSCRIPTIONAL REGULATOR RV1931C"/>
    <property type="match status" value="1"/>
</dbReference>
<dbReference type="InterPro" id="IPR018060">
    <property type="entry name" value="HTH_AraC"/>
</dbReference>
<dbReference type="SUPFAM" id="SSF46689">
    <property type="entry name" value="Homeodomain-like"/>
    <property type="match status" value="2"/>
</dbReference>
<dbReference type="InterPro" id="IPR029062">
    <property type="entry name" value="Class_I_gatase-like"/>
</dbReference>
<feature type="domain" description="HTH araC/xylS-type" evidence="3">
    <location>
        <begin position="208"/>
        <end position="306"/>
    </location>
</feature>
<dbReference type="SMART" id="SM00342">
    <property type="entry name" value="HTH_ARAC"/>
    <property type="match status" value="1"/>
</dbReference>
<evidence type="ECO:0000256" key="2">
    <source>
        <dbReference type="ARBA" id="ARBA00023163"/>
    </source>
</evidence>
<dbReference type="InterPro" id="IPR052158">
    <property type="entry name" value="INH-QAR"/>
</dbReference>
<dbReference type="Gene3D" id="3.40.50.880">
    <property type="match status" value="1"/>
</dbReference>
<protein>
    <submittedName>
        <fullName evidence="4">GlxA family transcriptional regulator</fullName>
    </submittedName>
</protein>
<dbReference type="Proteomes" id="UP001151002">
    <property type="component" value="Unassembled WGS sequence"/>
</dbReference>
<evidence type="ECO:0000256" key="1">
    <source>
        <dbReference type="ARBA" id="ARBA00023015"/>
    </source>
</evidence>
<keyword evidence="1" id="KW-0805">Transcription regulation</keyword>
<dbReference type="Pfam" id="PF01965">
    <property type="entry name" value="DJ-1_PfpI"/>
    <property type="match status" value="1"/>
</dbReference>